<dbReference type="GO" id="GO:0016740">
    <property type="term" value="F:transferase activity"/>
    <property type="evidence" value="ECO:0007669"/>
    <property type="project" value="UniProtKB-KW"/>
</dbReference>
<proteinExistence type="predicted"/>
<dbReference type="EMBL" id="JBHRVV010000001">
    <property type="protein sequence ID" value="MFC3460413.1"/>
    <property type="molecule type" value="Genomic_DNA"/>
</dbReference>
<keyword evidence="2" id="KW-0808">Transferase</keyword>
<sequence length="285" mass="31436">MTYIVKAERPLDPNILAILATLQAVATDLGFSYFLVGATARDVLMTHVFGLEVQRATHDVDFAVALEDWPSFDALKRKLLDTGDFESADGRNHLLRYKPWEFNNAYPLDLIPFGGVEHKSKEIAWPPDMDVVMNVTGYAEALKSALQVDVGNKLVVPVISIPGLAVLKLLAWNDRGLDNNKDAKDLFFLLSCYADAGNAERLYGEAFSTLEACGFDPSLAGARLLGHDARLILEASSRRAILDVLDDTAKRERLIAHMLPDRLASPEKAAQLIEQFEQGINSPDL</sequence>
<dbReference type="RefSeq" id="WP_312547402.1">
    <property type="nucleotide sequence ID" value="NZ_JBHRVV010000001.1"/>
</dbReference>
<evidence type="ECO:0000313" key="3">
    <source>
        <dbReference type="Proteomes" id="UP001595665"/>
    </source>
</evidence>
<name>A0ABV7PQS7_9BURK</name>
<organism evidence="2 3">
    <name type="scientific">Massilia haematophila</name>
    <dbReference type="NCBI Taxonomy" id="457923"/>
    <lineage>
        <taxon>Bacteria</taxon>
        <taxon>Pseudomonadati</taxon>
        <taxon>Pseudomonadota</taxon>
        <taxon>Betaproteobacteria</taxon>
        <taxon>Burkholderiales</taxon>
        <taxon>Oxalobacteraceae</taxon>
        <taxon>Telluria group</taxon>
        <taxon>Massilia</taxon>
    </lineage>
</organism>
<comment type="caution">
    <text evidence="2">The sequence shown here is derived from an EMBL/GenBank/DDBJ whole genome shotgun (WGS) entry which is preliminary data.</text>
</comment>
<dbReference type="InterPro" id="IPR014513">
    <property type="entry name" value="UCP021525"/>
</dbReference>
<keyword evidence="1" id="KW-0812">Transmembrane</keyword>
<keyword evidence="1" id="KW-0472">Membrane</keyword>
<protein>
    <submittedName>
        <fullName evidence="2">Nucleotidyl transferase AbiEii/AbiGii toxin family protein</fullName>
    </submittedName>
</protein>
<dbReference type="PIRSF" id="PIRSF021525">
    <property type="entry name" value="UCP021525"/>
    <property type="match status" value="1"/>
</dbReference>
<gene>
    <name evidence="2" type="ORF">ACFOPH_19455</name>
</gene>
<keyword evidence="3" id="KW-1185">Reference proteome</keyword>
<reference evidence="3" key="1">
    <citation type="journal article" date="2019" name="Int. J. Syst. Evol. Microbiol.">
        <title>The Global Catalogue of Microorganisms (GCM) 10K type strain sequencing project: providing services to taxonomists for standard genome sequencing and annotation.</title>
        <authorList>
            <consortium name="The Broad Institute Genomics Platform"/>
            <consortium name="The Broad Institute Genome Sequencing Center for Infectious Disease"/>
            <person name="Wu L."/>
            <person name="Ma J."/>
        </authorList>
    </citation>
    <scope>NUCLEOTIDE SEQUENCE [LARGE SCALE GENOMIC DNA]</scope>
    <source>
        <strain evidence="3">CCM 7480</strain>
    </source>
</reference>
<feature type="transmembrane region" description="Helical" evidence="1">
    <location>
        <begin position="15"/>
        <end position="36"/>
    </location>
</feature>
<evidence type="ECO:0000256" key="1">
    <source>
        <dbReference type="SAM" id="Phobius"/>
    </source>
</evidence>
<dbReference type="InterPro" id="IPR014942">
    <property type="entry name" value="AbiEii"/>
</dbReference>
<dbReference type="Proteomes" id="UP001595665">
    <property type="component" value="Unassembled WGS sequence"/>
</dbReference>
<dbReference type="Pfam" id="PF08843">
    <property type="entry name" value="AbiEii"/>
    <property type="match status" value="1"/>
</dbReference>
<accession>A0ABV7PQS7</accession>
<evidence type="ECO:0000313" key="2">
    <source>
        <dbReference type="EMBL" id="MFC3460413.1"/>
    </source>
</evidence>
<keyword evidence="1" id="KW-1133">Transmembrane helix</keyword>